<organism evidence="5 6">
    <name type="scientific">Biomphalaria glabrata</name>
    <name type="common">Bloodfluke planorb</name>
    <name type="synonym">Freshwater snail</name>
    <dbReference type="NCBI Taxonomy" id="6526"/>
    <lineage>
        <taxon>Eukaryota</taxon>
        <taxon>Metazoa</taxon>
        <taxon>Spiralia</taxon>
        <taxon>Lophotrochozoa</taxon>
        <taxon>Mollusca</taxon>
        <taxon>Gastropoda</taxon>
        <taxon>Heterobranchia</taxon>
        <taxon>Euthyneura</taxon>
        <taxon>Panpulmonata</taxon>
        <taxon>Hygrophila</taxon>
        <taxon>Lymnaeoidea</taxon>
        <taxon>Planorbidae</taxon>
        <taxon>Biomphalaria</taxon>
    </lineage>
</organism>
<dbReference type="OrthoDB" id="1063785at2759"/>
<dbReference type="InterPro" id="IPR023795">
    <property type="entry name" value="Serpin_CS"/>
</dbReference>
<dbReference type="VEuPathDB" id="VectorBase:BGLAX_030769"/>
<protein>
    <recommendedName>
        <fullName evidence="4">Serpin domain-containing protein</fullName>
    </recommendedName>
</protein>
<dbReference type="VEuPathDB" id="VectorBase:BGLB034261"/>
<dbReference type="GO" id="GO:0005615">
    <property type="term" value="C:extracellular space"/>
    <property type="evidence" value="ECO:0007669"/>
    <property type="project" value="InterPro"/>
</dbReference>
<evidence type="ECO:0000259" key="4">
    <source>
        <dbReference type="SMART" id="SM00093"/>
    </source>
</evidence>
<dbReference type="GO" id="GO:0004867">
    <property type="term" value="F:serine-type endopeptidase inhibitor activity"/>
    <property type="evidence" value="ECO:0007669"/>
    <property type="project" value="InterPro"/>
</dbReference>
<feature type="signal peptide" evidence="3">
    <location>
        <begin position="1"/>
        <end position="28"/>
    </location>
</feature>
<dbReference type="PANTHER" id="PTHR11461:SF211">
    <property type="entry name" value="GH10112P-RELATED"/>
    <property type="match status" value="1"/>
</dbReference>
<dbReference type="InterPro" id="IPR023796">
    <property type="entry name" value="Serpin_dom"/>
</dbReference>
<dbReference type="EnsemblMetazoa" id="BGLB034261-RC">
    <property type="protein sequence ID" value="BGLB034261-PC"/>
    <property type="gene ID" value="BGLB034261"/>
</dbReference>
<dbReference type="SMART" id="SM00093">
    <property type="entry name" value="SERPIN"/>
    <property type="match status" value="1"/>
</dbReference>
<dbReference type="InterPro" id="IPR042185">
    <property type="entry name" value="Serpin_sf_2"/>
</dbReference>
<evidence type="ECO:0000256" key="2">
    <source>
        <dbReference type="RuleBase" id="RU000411"/>
    </source>
</evidence>
<dbReference type="CDD" id="cd19602">
    <property type="entry name" value="serpin_mollusks"/>
    <property type="match status" value="1"/>
</dbReference>
<dbReference type="PANTHER" id="PTHR11461">
    <property type="entry name" value="SERINE PROTEASE INHIBITOR, SERPIN"/>
    <property type="match status" value="1"/>
</dbReference>
<feature type="chain" id="PRO_5012022344" description="Serpin domain-containing protein" evidence="3">
    <location>
        <begin position="29"/>
        <end position="404"/>
    </location>
</feature>
<gene>
    <name evidence="5" type="primary">106056942</name>
</gene>
<dbReference type="Proteomes" id="UP000076420">
    <property type="component" value="Unassembled WGS sequence"/>
</dbReference>
<feature type="domain" description="Serpin" evidence="4">
    <location>
        <begin position="45"/>
        <end position="403"/>
    </location>
</feature>
<proteinExistence type="inferred from homology"/>
<dbReference type="AlphaFoldDB" id="A0A2C9LRT2"/>
<dbReference type="InterPro" id="IPR042178">
    <property type="entry name" value="Serpin_sf_1"/>
</dbReference>
<dbReference type="Pfam" id="PF00079">
    <property type="entry name" value="Serpin"/>
    <property type="match status" value="1"/>
</dbReference>
<dbReference type="SUPFAM" id="SSF56574">
    <property type="entry name" value="Serpins"/>
    <property type="match status" value="1"/>
</dbReference>
<keyword evidence="3" id="KW-0732">Signal</keyword>
<dbReference type="Gene3D" id="2.30.39.10">
    <property type="entry name" value="Alpha-1-antitrypsin, domain 1"/>
    <property type="match status" value="1"/>
</dbReference>
<evidence type="ECO:0000256" key="1">
    <source>
        <dbReference type="ARBA" id="ARBA00009500"/>
    </source>
</evidence>
<name>A0A2C9LRT2_BIOGL</name>
<sequence length="404" mass="44477">MIYCRTSREFNMFNVIVVLVVIGQLVSADLNQQLALSTACSDFSQKLYQKISVREFNSVYSPYSIHSALTMTSLGARGNTATELGRTLSIISLGDSVHTIYKELIQQINGIRDVQTYTANAIFLNPKFQTAPSFIQDTLNYYSVRTDSINFSAAGGPEKPINDYIASKTNNIIVNTLAQGTVTPATAMLLINTIFFNGTWETSFKETLTKKKDFRQSISTVKIVDMMLDNDRTLNIKRDNAIGVDVAEFPFKGGRFSFYIALPQSAEAITELEMLLPLPGKTSQLFVGLTPVRAKVEIPKFKIETSLKLKKTLVELGISDAFNPARADFTGITLSGQLSFDEVIHKAVIDVRETGTVAAAATVISSLKSLPLPPTASFIANHPFVYFLRDKVTGQILFQGKFSG</sequence>
<evidence type="ECO:0000313" key="5">
    <source>
        <dbReference type="EnsemblMetazoa" id="BGLB034261-PC"/>
    </source>
</evidence>
<evidence type="ECO:0000256" key="3">
    <source>
        <dbReference type="SAM" id="SignalP"/>
    </source>
</evidence>
<comment type="similarity">
    <text evidence="1 2">Belongs to the serpin family.</text>
</comment>
<dbReference type="InterPro" id="IPR036186">
    <property type="entry name" value="Serpin_sf"/>
</dbReference>
<dbReference type="KEGG" id="bgt:106056942"/>
<reference evidence="5" key="1">
    <citation type="submission" date="2020-05" db="UniProtKB">
        <authorList>
            <consortium name="EnsemblMetazoa"/>
        </authorList>
    </citation>
    <scope>IDENTIFICATION</scope>
    <source>
        <strain evidence="5">BB02</strain>
    </source>
</reference>
<dbReference type="Gene3D" id="3.30.497.10">
    <property type="entry name" value="Antithrombin, subunit I, domain 2"/>
    <property type="match status" value="1"/>
</dbReference>
<accession>A0A2C9LRT2</accession>
<dbReference type="PROSITE" id="PS00284">
    <property type="entry name" value="SERPIN"/>
    <property type="match status" value="1"/>
</dbReference>
<dbReference type="InterPro" id="IPR000215">
    <property type="entry name" value="Serpin_fam"/>
</dbReference>
<evidence type="ECO:0000313" key="6">
    <source>
        <dbReference type="Proteomes" id="UP000076420"/>
    </source>
</evidence>